<proteinExistence type="inferred from homology"/>
<comment type="similarity">
    <text evidence="2">Belongs to the UTP6 family.</text>
</comment>
<dbReference type="InterPro" id="IPR055347">
    <property type="entry name" value="UTP6_N"/>
</dbReference>
<dbReference type="GO" id="GO:0032040">
    <property type="term" value="C:small-subunit processome"/>
    <property type="evidence" value="ECO:0007669"/>
    <property type="project" value="TreeGrafter"/>
</dbReference>
<comment type="subcellular location">
    <subcellularLocation>
        <location evidence="1">Nucleus</location>
        <location evidence="1">Nucleolus</location>
    </subcellularLocation>
</comment>
<dbReference type="EMBL" id="NCKV01001342">
    <property type="protein sequence ID" value="RWS28499.1"/>
    <property type="molecule type" value="Genomic_DNA"/>
</dbReference>
<organism evidence="9 10">
    <name type="scientific">Leptotrombidium deliense</name>
    <dbReference type="NCBI Taxonomy" id="299467"/>
    <lineage>
        <taxon>Eukaryota</taxon>
        <taxon>Metazoa</taxon>
        <taxon>Ecdysozoa</taxon>
        <taxon>Arthropoda</taxon>
        <taxon>Chelicerata</taxon>
        <taxon>Arachnida</taxon>
        <taxon>Acari</taxon>
        <taxon>Acariformes</taxon>
        <taxon>Trombidiformes</taxon>
        <taxon>Prostigmata</taxon>
        <taxon>Anystina</taxon>
        <taxon>Parasitengona</taxon>
        <taxon>Trombiculoidea</taxon>
        <taxon>Trombiculidae</taxon>
        <taxon>Leptotrombidium</taxon>
    </lineage>
</organism>
<evidence type="ECO:0000256" key="5">
    <source>
        <dbReference type="ARBA" id="ARBA00023242"/>
    </source>
</evidence>
<evidence type="ECO:0000256" key="6">
    <source>
        <dbReference type="SAM" id="Coils"/>
    </source>
</evidence>
<sequence length="635" mass="75467">MAEIVEFRVEQGVQFFDEVVKNGIFDDEEVKQIIKKRKQFEYKLQRRQKNKLMYLKYIAYEHSLFKLIRRRRERLRFFGSYQEIDYTVSKKIKWLYKKVIARYPNDVDLWFSYIKFCKDVNLSEEVGEVYSRMLQLHSSNDSVWIAAAKWHFEENNSPDVARELLLRALRHVPESKSLWTEYFRMELMYISLVEKRMSVLEGSDGKAKKQRVSSSTSETDDKVLEGKIAMAVVDNAVKNRPSDVELLLSFVKVLDDFDSHLRLRMKNHICNILTNNFKDREETYDALARLYFDKAWLKKNVESEHLSNVEKKKLRNDKMKEIFEEGISVIKTEKMWSFYIKFHLQLLSETNDCEILNHILSLMERAWNDNLLSFNLFNEWMLLLNEKEENSKVLVDLIQKATQKWSSNATVWYTCLSVLTGKDSSFRLELKKLFERAIKRLENIEESEEESEADSYTVTSKTVFDVWNLYLDWASTTLSSAELLRSIEKSYLSNSATGNNLRRNREIAAFLKTKLIEKCMQYSDKGISRARFFYEKYKDVHPVNQSFFEKMLQLENEESTVHRSRVRKVFDDFVEHFGSLDHQVWLNYIEFELKNQKADKVSNLYFSACKNLTAEECEKFMVAYSLLRIENVDSD</sequence>
<evidence type="ECO:0000256" key="3">
    <source>
        <dbReference type="ARBA" id="ARBA00022552"/>
    </source>
</evidence>
<keyword evidence="4" id="KW-0677">Repeat</keyword>
<feature type="domain" description="U3 small nucleolar RNA-associated protein 6 homolog C-terminal" evidence="8">
    <location>
        <begin position="319"/>
        <end position="612"/>
    </location>
</feature>
<evidence type="ECO:0000256" key="1">
    <source>
        <dbReference type="ARBA" id="ARBA00004604"/>
    </source>
</evidence>
<dbReference type="Gene3D" id="1.25.40.10">
    <property type="entry name" value="Tetratricopeptide repeat domain"/>
    <property type="match status" value="2"/>
</dbReference>
<evidence type="ECO:0000313" key="10">
    <source>
        <dbReference type="Proteomes" id="UP000288716"/>
    </source>
</evidence>
<evidence type="ECO:0000256" key="2">
    <source>
        <dbReference type="ARBA" id="ARBA00010734"/>
    </source>
</evidence>
<protein>
    <submittedName>
        <fullName evidence="9">U3 small nucleolar RNA-associated protein 6-like protein</fullName>
    </submittedName>
</protein>
<dbReference type="InterPro" id="IPR011990">
    <property type="entry name" value="TPR-like_helical_dom_sf"/>
</dbReference>
<gene>
    <name evidence="9" type="ORF">B4U80_11519</name>
</gene>
<name>A0A443SLX0_9ACAR</name>
<feature type="domain" description="U3 small nucleolar RNA-associated protein 6 N-terminal" evidence="7">
    <location>
        <begin position="10"/>
        <end position="87"/>
    </location>
</feature>
<dbReference type="VEuPathDB" id="VectorBase:LDEU003541"/>
<keyword evidence="5" id="KW-0539">Nucleus</keyword>
<dbReference type="PANTHER" id="PTHR23271">
    <property type="entry name" value="HEPATOCELLULAR CARCINOMA-ASSOCIATED ANTIGEN 66"/>
    <property type="match status" value="1"/>
</dbReference>
<evidence type="ECO:0000259" key="7">
    <source>
        <dbReference type="Pfam" id="PF08640"/>
    </source>
</evidence>
<dbReference type="InterPro" id="IPR056907">
    <property type="entry name" value="UTP6_C"/>
</dbReference>
<dbReference type="SUPFAM" id="SSF48452">
    <property type="entry name" value="TPR-like"/>
    <property type="match status" value="1"/>
</dbReference>
<feature type="coiled-coil region" evidence="6">
    <location>
        <begin position="384"/>
        <end position="454"/>
    </location>
</feature>
<dbReference type="AlphaFoldDB" id="A0A443SLX0"/>
<dbReference type="Pfam" id="PF08640">
    <property type="entry name" value="U3_assoc_6"/>
    <property type="match status" value="1"/>
</dbReference>
<dbReference type="PANTHER" id="PTHR23271:SF1">
    <property type="entry name" value="U3 SMALL NUCLEOLAR RNA-ASSOCIATED PROTEIN 6 HOMOLOG"/>
    <property type="match status" value="1"/>
</dbReference>
<accession>A0A443SLX0</accession>
<comment type="caution">
    <text evidence="9">The sequence shown here is derived from an EMBL/GenBank/DDBJ whole genome shotgun (WGS) entry which is preliminary data.</text>
</comment>
<dbReference type="OrthoDB" id="28112at2759"/>
<evidence type="ECO:0000256" key="4">
    <source>
        <dbReference type="ARBA" id="ARBA00022737"/>
    </source>
</evidence>
<dbReference type="STRING" id="299467.A0A443SLX0"/>
<keyword evidence="3" id="KW-0698">rRNA processing</keyword>
<dbReference type="SMART" id="SM00386">
    <property type="entry name" value="HAT"/>
    <property type="match status" value="7"/>
</dbReference>
<keyword evidence="6" id="KW-0175">Coiled coil</keyword>
<keyword evidence="10" id="KW-1185">Reference proteome</keyword>
<evidence type="ECO:0000259" key="8">
    <source>
        <dbReference type="Pfam" id="PF24892"/>
    </source>
</evidence>
<evidence type="ECO:0000313" key="9">
    <source>
        <dbReference type="EMBL" id="RWS28499.1"/>
    </source>
</evidence>
<dbReference type="InterPro" id="IPR013949">
    <property type="entry name" value="Utp6"/>
</dbReference>
<dbReference type="GO" id="GO:0034388">
    <property type="term" value="C:Pwp2p-containing subcomplex of 90S preribosome"/>
    <property type="evidence" value="ECO:0007669"/>
    <property type="project" value="TreeGrafter"/>
</dbReference>
<dbReference type="GO" id="GO:0030515">
    <property type="term" value="F:snoRNA binding"/>
    <property type="evidence" value="ECO:0007669"/>
    <property type="project" value="InterPro"/>
</dbReference>
<dbReference type="Pfam" id="PF24892">
    <property type="entry name" value="UTP6_C"/>
    <property type="match status" value="1"/>
</dbReference>
<dbReference type="Proteomes" id="UP000288716">
    <property type="component" value="Unassembled WGS sequence"/>
</dbReference>
<dbReference type="InterPro" id="IPR003107">
    <property type="entry name" value="HAT"/>
</dbReference>
<reference evidence="9 10" key="1">
    <citation type="journal article" date="2018" name="Gigascience">
        <title>Genomes of trombidid mites reveal novel predicted allergens and laterally-transferred genes associated with secondary metabolism.</title>
        <authorList>
            <person name="Dong X."/>
            <person name="Chaisiri K."/>
            <person name="Xia D."/>
            <person name="Armstrong S.D."/>
            <person name="Fang Y."/>
            <person name="Donnelly M.J."/>
            <person name="Kadowaki T."/>
            <person name="McGarry J.W."/>
            <person name="Darby A.C."/>
            <person name="Makepeace B.L."/>
        </authorList>
    </citation>
    <scope>NUCLEOTIDE SEQUENCE [LARGE SCALE GENOMIC DNA]</scope>
    <source>
        <strain evidence="9">UoL-UT</strain>
    </source>
</reference>
<dbReference type="GO" id="GO:0000462">
    <property type="term" value="P:maturation of SSU-rRNA from tricistronic rRNA transcript (SSU-rRNA, 5.8S rRNA, LSU-rRNA)"/>
    <property type="evidence" value="ECO:0007669"/>
    <property type="project" value="InterPro"/>
</dbReference>